<reference evidence="2 3" key="1">
    <citation type="submission" date="2020-03" db="EMBL/GenBank/DDBJ databases">
        <title>Genomic Encyclopedia of Type Strains, Phase IV (KMG-IV): sequencing the most valuable type-strain genomes for metagenomic binning, comparative biology and taxonomic classification.</title>
        <authorList>
            <person name="Goeker M."/>
        </authorList>
    </citation>
    <scope>NUCLEOTIDE SEQUENCE [LARGE SCALE GENOMIC DNA]</scope>
    <source>
        <strain evidence="2 3">DSM 24233</strain>
    </source>
</reference>
<accession>A0A846QMK5</accession>
<gene>
    <name evidence="2" type="ORF">GGQ74_002090</name>
</gene>
<comment type="caution">
    <text evidence="2">The sequence shown here is derived from an EMBL/GenBank/DDBJ whole genome shotgun (WGS) entry which is preliminary data.</text>
</comment>
<keyword evidence="3" id="KW-1185">Reference proteome</keyword>
<dbReference type="SUPFAM" id="SSF53448">
    <property type="entry name" value="Nucleotide-diphospho-sugar transferases"/>
    <property type="match status" value="1"/>
</dbReference>
<dbReference type="InterPro" id="IPR029044">
    <property type="entry name" value="Nucleotide-diphossugar_trans"/>
</dbReference>
<evidence type="ECO:0000256" key="1">
    <source>
        <dbReference type="SAM" id="MobiDB-lite"/>
    </source>
</evidence>
<feature type="region of interest" description="Disordered" evidence="1">
    <location>
        <begin position="296"/>
        <end position="325"/>
    </location>
</feature>
<name>A0A846QMK5_9BACT</name>
<proteinExistence type="predicted"/>
<evidence type="ECO:0000313" key="2">
    <source>
        <dbReference type="EMBL" id="NJB68417.1"/>
    </source>
</evidence>
<evidence type="ECO:0008006" key="4">
    <source>
        <dbReference type="Google" id="ProtNLM"/>
    </source>
</evidence>
<sequence length="325" mass="37802">MAKIIDITPHSRDITPVLMLITSHRMDCFVLCLKCLELYTDLTRFKKIYILANAVSDEHALLIKAFQKRHPGVIDVHTSPRSIVPAMVAMENFIMARHFDDVIVKLHEDVFVTPRWLERLISAYKTHRRHPTVALASALAPVSRTGRQVMDRVLRAHYRRERSRMPATPVESNAVYHRFMWERVLFDDLEGKFLELEMTKYSYVPYVSTECIIFDHRLSELILPMPLRPVEGVSRVDEFHINAALRANHLQAAVVTDAIVHHFSHHGPEEYLRRHISMDDVWWHMTFLDENPAHKDRNPFAPSLPGAGRLSARKRMRGRELRIPS</sequence>
<dbReference type="AlphaFoldDB" id="A0A846QMK5"/>
<dbReference type="RefSeq" id="WP_167941488.1">
    <property type="nucleotide sequence ID" value="NZ_JAATJA010000002.1"/>
</dbReference>
<evidence type="ECO:0000313" key="3">
    <source>
        <dbReference type="Proteomes" id="UP000580856"/>
    </source>
</evidence>
<protein>
    <recommendedName>
        <fullName evidence="4">Glycosyl transferase family 2</fullName>
    </recommendedName>
</protein>
<dbReference type="EMBL" id="JAATJA010000002">
    <property type="protein sequence ID" value="NJB68417.1"/>
    <property type="molecule type" value="Genomic_DNA"/>
</dbReference>
<organism evidence="2 3">
    <name type="scientific">Desulfobaculum xiamenense</name>
    <dbReference type="NCBI Taxonomy" id="995050"/>
    <lineage>
        <taxon>Bacteria</taxon>
        <taxon>Pseudomonadati</taxon>
        <taxon>Thermodesulfobacteriota</taxon>
        <taxon>Desulfovibrionia</taxon>
        <taxon>Desulfovibrionales</taxon>
        <taxon>Desulfovibrionaceae</taxon>
        <taxon>Desulfobaculum</taxon>
    </lineage>
</organism>
<dbReference type="Proteomes" id="UP000580856">
    <property type="component" value="Unassembled WGS sequence"/>
</dbReference>